<evidence type="ECO:0000313" key="3">
    <source>
        <dbReference type="Proteomes" id="UP000601108"/>
    </source>
</evidence>
<proteinExistence type="predicted"/>
<comment type="caution">
    <text evidence="2">The sequence shown here is derived from an EMBL/GenBank/DDBJ whole genome shotgun (WGS) entry which is preliminary data.</text>
</comment>
<sequence>MWLIIANKEIRQTFGNQVFILLSIITWSILSVSILNGFKNYQNINKQQDDAKKMFYNELSKKDRDPHSAAHFGTYIFKPFASLSLYDPGVNNYSGSTYRVEAHKQSEMNFASPPDTTTILRFGELSVSTVLQLLVPLLIIFISFSSISKEREAGTIKILFSQGLQYRSLVWGKIFGNYFIIFLIVLPVFICVLITGISNPDVFLKAILFILTYSLYFFIITSICVLISYRTKTSKDSLLSLLCIWILFCVIFPKLIAGIATTKYPLISYHKFQEQIDHDFSFGIHNDGTYKERKEKTENKLLTQYDVDSISLLPINIDGVLLQASEDYNSKVYEYRSAPITKQMEGQKYVHKLASFFTPYISIQQASMAFAETDLYYHHNFHKKARIYRDDFVKTLNKELTKIPKDQEHIVNTIFLKNMKQFSYNQPSLRFVFNKQYLVLLSFFYWLIVLIAAIEISIRKKNIL</sequence>
<protein>
    <recommendedName>
        <fullName evidence="4">ABC-2 type transport system permease protein</fullName>
    </recommendedName>
</protein>
<dbReference type="GO" id="GO:0005886">
    <property type="term" value="C:plasma membrane"/>
    <property type="evidence" value="ECO:0007669"/>
    <property type="project" value="UniProtKB-SubCell"/>
</dbReference>
<reference evidence="2 3" key="1">
    <citation type="journal article" date="2014" name="Int. J. Syst. Evol. Microbiol.">
        <title>Complete genome sequence of Corynebacterium casei LMG S-19264T (=DSM 44701T), isolated from a smear-ripened cheese.</title>
        <authorList>
            <consortium name="US DOE Joint Genome Institute (JGI-PGF)"/>
            <person name="Walter F."/>
            <person name="Albersmeier A."/>
            <person name="Kalinowski J."/>
            <person name="Ruckert C."/>
        </authorList>
    </citation>
    <scope>NUCLEOTIDE SEQUENCE [LARGE SCALE GENOMIC DNA]</scope>
    <source>
        <strain evidence="2 3">KCTC 12285</strain>
    </source>
</reference>
<feature type="transmembrane region" description="Helical" evidence="1">
    <location>
        <begin position="203"/>
        <end position="227"/>
    </location>
</feature>
<name>A0A918N396_9FLAO</name>
<keyword evidence="1" id="KW-1133">Transmembrane helix</keyword>
<organism evidence="2 3">
    <name type="scientific">Aquimarina muelleri</name>
    <dbReference type="NCBI Taxonomy" id="279356"/>
    <lineage>
        <taxon>Bacteria</taxon>
        <taxon>Pseudomonadati</taxon>
        <taxon>Bacteroidota</taxon>
        <taxon>Flavobacteriia</taxon>
        <taxon>Flavobacteriales</taxon>
        <taxon>Flavobacteriaceae</taxon>
        <taxon>Aquimarina</taxon>
    </lineage>
</organism>
<feature type="transmembrane region" description="Helical" evidence="1">
    <location>
        <begin position="175"/>
        <end position="197"/>
    </location>
</feature>
<keyword evidence="1" id="KW-0472">Membrane</keyword>
<keyword evidence="3" id="KW-1185">Reference proteome</keyword>
<dbReference type="PANTHER" id="PTHR43471:SF1">
    <property type="entry name" value="ABC TRANSPORTER PERMEASE PROTEIN NOSY-RELATED"/>
    <property type="match status" value="1"/>
</dbReference>
<evidence type="ECO:0000256" key="1">
    <source>
        <dbReference type="SAM" id="Phobius"/>
    </source>
</evidence>
<feature type="transmembrane region" description="Helical" evidence="1">
    <location>
        <begin position="18"/>
        <end position="38"/>
    </location>
</feature>
<evidence type="ECO:0008006" key="4">
    <source>
        <dbReference type="Google" id="ProtNLM"/>
    </source>
</evidence>
<dbReference type="AlphaFoldDB" id="A0A918N396"/>
<dbReference type="RefSeq" id="WP_027414351.1">
    <property type="nucleotide sequence ID" value="NZ_BMWS01000011.1"/>
</dbReference>
<feature type="transmembrane region" description="Helical" evidence="1">
    <location>
        <begin position="239"/>
        <end position="260"/>
    </location>
</feature>
<feature type="transmembrane region" description="Helical" evidence="1">
    <location>
        <begin position="130"/>
        <end position="147"/>
    </location>
</feature>
<dbReference type="PANTHER" id="PTHR43471">
    <property type="entry name" value="ABC TRANSPORTER PERMEASE"/>
    <property type="match status" value="1"/>
</dbReference>
<dbReference type="Pfam" id="PF12679">
    <property type="entry name" value="ABC2_membrane_2"/>
    <property type="match status" value="1"/>
</dbReference>
<accession>A0A918N396</accession>
<dbReference type="GO" id="GO:0140359">
    <property type="term" value="F:ABC-type transporter activity"/>
    <property type="evidence" value="ECO:0007669"/>
    <property type="project" value="InterPro"/>
</dbReference>
<gene>
    <name evidence="2" type="ORF">GCM10007384_19360</name>
</gene>
<dbReference type="Proteomes" id="UP000601108">
    <property type="component" value="Unassembled WGS sequence"/>
</dbReference>
<evidence type="ECO:0000313" key="2">
    <source>
        <dbReference type="EMBL" id="GGX18017.1"/>
    </source>
</evidence>
<feature type="transmembrane region" description="Helical" evidence="1">
    <location>
        <begin position="437"/>
        <end position="458"/>
    </location>
</feature>
<dbReference type="EMBL" id="BMWS01000011">
    <property type="protein sequence ID" value="GGX18017.1"/>
    <property type="molecule type" value="Genomic_DNA"/>
</dbReference>
<keyword evidence="1" id="KW-0812">Transmembrane</keyword>